<organism evidence="2 3">
    <name type="scientific">Colletotrichum kahawae</name>
    <name type="common">Coffee berry disease fungus</name>
    <dbReference type="NCBI Taxonomy" id="34407"/>
    <lineage>
        <taxon>Eukaryota</taxon>
        <taxon>Fungi</taxon>
        <taxon>Dikarya</taxon>
        <taxon>Ascomycota</taxon>
        <taxon>Pezizomycotina</taxon>
        <taxon>Sordariomycetes</taxon>
        <taxon>Hypocreomycetidae</taxon>
        <taxon>Glomerellales</taxon>
        <taxon>Glomerellaceae</taxon>
        <taxon>Colletotrichum</taxon>
        <taxon>Colletotrichum gloeosporioides species complex</taxon>
    </lineage>
</organism>
<name>A0AAD9YSH0_COLKA</name>
<protein>
    <submittedName>
        <fullName evidence="2">Uncharacterized protein</fullName>
    </submittedName>
</protein>
<evidence type="ECO:0000256" key="1">
    <source>
        <dbReference type="SAM" id="MobiDB-lite"/>
    </source>
</evidence>
<feature type="region of interest" description="Disordered" evidence="1">
    <location>
        <begin position="13"/>
        <end position="115"/>
    </location>
</feature>
<evidence type="ECO:0000313" key="2">
    <source>
        <dbReference type="EMBL" id="KAK2773609.1"/>
    </source>
</evidence>
<dbReference type="Proteomes" id="UP001281614">
    <property type="component" value="Unassembled WGS sequence"/>
</dbReference>
<evidence type="ECO:0000313" key="3">
    <source>
        <dbReference type="Proteomes" id="UP001281614"/>
    </source>
</evidence>
<dbReference type="AlphaFoldDB" id="A0AAD9YSH0"/>
<accession>A0AAD9YSH0</accession>
<gene>
    <name evidence="2" type="ORF">CKAH01_13527</name>
</gene>
<proteinExistence type="predicted"/>
<feature type="compositionally biased region" description="Basic and acidic residues" evidence="1">
    <location>
        <begin position="75"/>
        <end position="85"/>
    </location>
</feature>
<keyword evidence="3" id="KW-1185">Reference proteome</keyword>
<reference evidence="2" key="1">
    <citation type="submission" date="2023-02" db="EMBL/GenBank/DDBJ databases">
        <title>Colletotrichum kahawae CIFC_Que2 genome sequencing and assembly.</title>
        <authorList>
            <person name="Baroncelli R."/>
        </authorList>
    </citation>
    <scope>NUCLEOTIDE SEQUENCE</scope>
    <source>
        <strain evidence="2">CIFC_Que2</strain>
    </source>
</reference>
<sequence length="115" mass="12571">MRRLPTEELQVIERRGELQPNATQPRRETQAAGADARRRGGGTLVWPPNGRETLLNGALFRSNNRDFLGTQRQSSNERDGIDVTKTDPVSGNVRQAEVSSHSADISDDGRTAGSS</sequence>
<feature type="compositionally biased region" description="Polar residues" evidence="1">
    <location>
        <begin position="87"/>
        <end position="103"/>
    </location>
</feature>
<comment type="caution">
    <text evidence="2">The sequence shown here is derived from an EMBL/GenBank/DDBJ whole genome shotgun (WGS) entry which is preliminary data.</text>
</comment>
<dbReference type="EMBL" id="VYYT01000055">
    <property type="protein sequence ID" value="KAK2773609.1"/>
    <property type="molecule type" value="Genomic_DNA"/>
</dbReference>